<dbReference type="Pfam" id="PF00072">
    <property type="entry name" value="Response_reg"/>
    <property type="match status" value="1"/>
</dbReference>
<dbReference type="InterPro" id="IPR005467">
    <property type="entry name" value="His_kinase_dom"/>
</dbReference>
<keyword evidence="10 12" id="KW-0472">Membrane</keyword>
<evidence type="ECO:0000256" key="2">
    <source>
        <dbReference type="ARBA" id="ARBA00004651"/>
    </source>
</evidence>
<dbReference type="InterPro" id="IPR036097">
    <property type="entry name" value="HisK_dim/P_sf"/>
</dbReference>
<dbReference type="Proteomes" id="UP001163266">
    <property type="component" value="Chromosome"/>
</dbReference>
<evidence type="ECO:0000256" key="9">
    <source>
        <dbReference type="ARBA" id="ARBA00022989"/>
    </source>
</evidence>
<evidence type="ECO:0000256" key="8">
    <source>
        <dbReference type="ARBA" id="ARBA00022777"/>
    </source>
</evidence>
<keyword evidence="8" id="KW-0418">Kinase</keyword>
<keyword evidence="4" id="KW-1003">Cell membrane</keyword>
<accession>A0ABY6MWK4</accession>
<dbReference type="EC" id="2.7.13.3" evidence="3"/>
<dbReference type="Pfam" id="PF00512">
    <property type="entry name" value="HisKA"/>
    <property type="match status" value="1"/>
</dbReference>
<evidence type="ECO:0000256" key="5">
    <source>
        <dbReference type="ARBA" id="ARBA00022553"/>
    </source>
</evidence>
<proteinExistence type="predicted"/>
<dbReference type="SUPFAM" id="SSF52172">
    <property type="entry name" value="CheY-like"/>
    <property type="match status" value="1"/>
</dbReference>
<gene>
    <name evidence="16" type="ORF">OMP39_07445</name>
</gene>
<evidence type="ECO:0000259" key="14">
    <source>
        <dbReference type="PROSITE" id="PS50110"/>
    </source>
</evidence>
<dbReference type="Gene3D" id="3.30.450.20">
    <property type="entry name" value="PAS domain"/>
    <property type="match status" value="1"/>
</dbReference>
<dbReference type="SUPFAM" id="SSF103190">
    <property type="entry name" value="Sensory domain-like"/>
    <property type="match status" value="1"/>
</dbReference>
<name>A0ABY6MWK4_9BURK</name>
<dbReference type="Pfam" id="PF02743">
    <property type="entry name" value="dCache_1"/>
    <property type="match status" value="1"/>
</dbReference>
<dbReference type="PROSITE" id="PS50110">
    <property type="entry name" value="RESPONSE_REGULATORY"/>
    <property type="match status" value="1"/>
</dbReference>
<evidence type="ECO:0000256" key="12">
    <source>
        <dbReference type="SAM" id="Phobius"/>
    </source>
</evidence>
<evidence type="ECO:0000313" key="17">
    <source>
        <dbReference type="Proteomes" id="UP001163266"/>
    </source>
</evidence>
<evidence type="ECO:0000256" key="7">
    <source>
        <dbReference type="ARBA" id="ARBA00022692"/>
    </source>
</evidence>
<dbReference type="CDD" id="cd06225">
    <property type="entry name" value="HAMP"/>
    <property type="match status" value="1"/>
</dbReference>
<sequence>MKLHARLALVVIAGLIPMIALQAVEHVETAREREAQALLDVQRQAQLVAGQLEQVSARYRDLLLSVATTPIVRSRNAPACAAYLASLQKQFRDGFTIGASDLDGNVYCMGLPFGQNSPINNADRPYFREALRTRDFVVGELAYAKVPGTAVLHFGYPILDADGKALGVVFASINLPWLARQLVDRPLPEDARLYVTDRRGSLLVELPDEGSIGRALPKELRRLVYATQPGNASVKIADGNTLIAGYVPEASEPRGFAVVLTRPREAVLTPVWRRLAWEAAFAIAAVGIGLVLAFAVARRKVYHPLARLNETAARWRKGDLAARTGLETDADNELRELGKALDGMAEHLARRQEELAAAHEEMRRSRDEAIRANHSKTQFLAAASHDLRQPLHAMNLNIALLSSRLGDSPEVALVERLKRSVANLGELLNALLDVSQLDAGLIRPHLAAVELDGLVRTVVEEFSATAAQKGVKLEADKTDATVHTDPVLLGRMLRNLVSNAIKYTPSSGEVRLSFARTGGRVEIIVRDTGEGIPPERQQEVFEEFRQLGNPQRNPALGLGLGLSIVKRMSTLLDHPVRLHSIPGQGTTVTVSVPLALAAASHATEGRAPLLAGRALLVEDDEVVAQSTADVLRTWGLTVDVVHTAEDASQLFASSSWVWDAVLADHRLPGRPGLDVLLDVQQQHPGALLALLTGDPGDPRVSQARRTGLIVLEKPVRLERLAAVLSPLAAASPREDSPPRVAASRA</sequence>
<keyword evidence="16" id="KW-0547">Nucleotide-binding</keyword>
<protein>
    <recommendedName>
        <fullName evidence="3">histidine kinase</fullName>
        <ecNumber evidence="3">2.7.13.3</ecNumber>
    </recommendedName>
</protein>
<feature type="domain" description="HAMP" evidence="15">
    <location>
        <begin position="299"/>
        <end position="353"/>
    </location>
</feature>
<keyword evidence="9 12" id="KW-1133">Transmembrane helix</keyword>
<keyword evidence="6" id="KW-0808">Transferase</keyword>
<dbReference type="SMART" id="SM00388">
    <property type="entry name" value="HisKA"/>
    <property type="match status" value="1"/>
</dbReference>
<evidence type="ECO:0000256" key="1">
    <source>
        <dbReference type="ARBA" id="ARBA00000085"/>
    </source>
</evidence>
<keyword evidence="16" id="KW-0067">ATP-binding</keyword>
<dbReference type="SUPFAM" id="SSF47384">
    <property type="entry name" value="Homodimeric domain of signal transducing histidine kinase"/>
    <property type="match status" value="1"/>
</dbReference>
<evidence type="ECO:0000313" key="16">
    <source>
        <dbReference type="EMBL" id="UZD56388.1"/>
    </source>
</evidence>
<dbReference type="PROSITE" id="PS50885">
    <property type="entry name" value="HAMP"/>
    <property type="match status" value="1"/>
</dbReference>
<dbReference type="Gene3D" id="6.10.340.10">
    <property type="match status" value="1"/>
</dbReference>
<dbReference type="CDD" id="cd00075">
    <property type="entry name" value="HATPase"/>
    <property type="match status" value="1"/>
</dbReference>
<evidence type="ECO:0000256" key="4">
    <source>
        <dbReference type="ARBA" id="ARBA00022475"/>
    </source>
</evidence>
<dbReference type="InterPro" id="IPR003661">
    <property type="entry name" value="HisK_dim/P_dom"/>
</dbReference>
<dbReference type="Gene3D" id="3.40.50.2300">
    <property type="match status" value="1"/>
</dbReference>
<organism evidence="16 17">
    <name type="scientific">Caldimonas aquatica</name>
    <dbReference type="NCBI Taxonomy" id="376175"/>
    <lineage>
        <taxon>Bacteria</taxon>
        <taxon>Pseudomonadati</taxon>
        <taxon>Pseudomonadota</taxon>
        <taxon>Betaproteobacteria</taxon>
        <taxon>Burkholderiales</taxon>
        <taxon>Sphaerotilaceae</taxon>
        <taxon>Caldimonas</taxon>
    </lineage>
</organism>
<dbReference type="InterPro" id="IPR011006">
    <property type="entry name" value="CheY-like_superfamily"/>
</dbReference>
<evidence type="ECO:0000256" key="6">
    <source>
        <dbReference type="ARBA" id="ARBA00022679"/>
    </source>
</evidence>
<dbReference type="InterPro" id="IPR003594">
    <property type="entry name" value="HATPase_dom"/>
</dbReference>
<reference evidence="16" key="1">
    <citation type="submission" date="2022-10" db="EMBL/GenBank/DDBJ databases">
        <title>Complete genome sequence of Schlegelella aquatica LMG 23380.</title>
        <authorList>
            <person name="Musilova J."/>
            <person name="Kourilova X."/>
            <person name="Bezdicek M."/>
            <person name="Hermankova K."/>
            <person name="Obruca S."/>
            <person name="Sedlar K."/>
        </authorList>
    </citation>
    <scope>NUCLEOTIDE SEQUENCE</scope>
    <source>
        <strain evidence="16">LMG 23380</strain>
    </source>
</reference>
<dbReference type="CDD" id="cd12914">
    <property type="entry name" value="PDC1_DGC_like"/>
    <property type="match status" value="1"/>
</dbReference>
<dbReference type="Pfam" id="PF00672">
    <property type="entry name" value="HAMP"/>
    <property type="match status" value="1"/>
</dbReference>
<comment type="subcellular location">
    <subcellularLocation>
        <location evidence="2">Cell membrane</location>
        <topology evidence="2">Multi-pass membrane protein</topology>
    </subcellularLocation>
</comment>
<evidence type="ECO:0000256" key="3">
    <source>
        <dbReference type="ARBA" id="ARBA00012438"/>
    </source>
</evidence>
<dbReference type="PRINTS" id="PR00344">
    <property type="entry name" value="BCTRLSENSOR"/>
</dbReference>
<dbReference type="GO" id="GO:0005524">
    <property type="term" value="F:ATP binding"/>
    <property type="evidence" value="ECO:0007669"/>
    <property type="project" value="UniProtKB-KW"/>
</dbReference>
<dbReference type="InterPro" id="IPR001789">
    <property type="entry name" value="Sig_transdc_resp-reg_receiver"/>
</dbReference>
<evidence type="ECO:0000259" key="15">
    <source>
        <dbReference type="PROSITE" id="PS50885"/>
    </source>
</evidence>
<dbReference type="InterPro" id="IPR029151">
    <property type="entry name" value="Sensor-like_sf"/>
</dbReference>
<dbReference type="PROSITE" id="PS50109">
    <property type="entry name" value="HIS_KIN"/>
    <property type="match status" value="1"/>
</dbReference>
<evidence type="ECO:0000256" key="11">
    <source>
        <dbReference type="PROSITE-ProRule" id="PRU00169"/>
    </source>
</evidence>
<dbReference type="InterPro" id="IPR036890">
    <property type="entry name" value="HATPase_C_sf"/>
</dbReference>
<dbReference type="Pfam" id="PF02518">
    <property type="entry name" value="HATPase_c"/>
    <property type="match status" value="1"/>
</dbReference>
<dbReference type="InterPro" id="IPR033479">
    <property type="entry name" value="dCache_1"/>
</dbReference>
<keyword evidence="17" id="KW-1185">Reference proteome</keyword>
<dbReference type="PANTHER" id="PTHR43047">
    <property type="entry name" value="TWO-COMPONENT HISTIDINE PROTEIN KINASE"/>
    <property type="match status" value="1"/>
</dbReference>
<evidence type="ECO:0000256" key="10">
    <source>
        <dbReference type="ARBA" id="ARBA00023136"/>
    </source>
</evidence>
<dbReference type="Gene3D" id="1.10.287.130">
    <property type="match status" value="1"/>
</dbReference>
<dbReference type="Gene3D" id="3.30.565.10">
    <property type="entry name" value="Histidine kinase-like ATPase, C-terminal domain"/>
    <property type="match status" value="1"/>
</dbReference>
<dbReference type="InterPro" id="IPR003660">
    <property type="entry name" value="HAMP_dom"/>
</dbReference>
<feature type="modified residue" description="4-aspartylphosphate" evidence="11">
    <location>
        <position position="664"/>
    </location>
</feature>
<dbReference type="SUPFAM" id="SSF55874">
    <property type="entry name" value="ATPase domain of HSP90 chaperone/DNA topoisomerase II/histidine kinase"/>
    <property type="match status" value="1"/>
</dbReference>
<dbReference type="SMART" id="SM00304">
    <property type="entry name" value="HAMP"/>
    <property type="match status" value="1"/>
</dbReference>
<keyword evidence="7 12" id="KW-0812">Transmembrane</keyword>
<feature type="transmembrane region" description="Helical" evidence="12">
    <location>
        <begin position="275"/>
        <end position="297"/>
    </location>
</feature>
<dbReference type="InterPro" id="IPR004358">
    <property type="entry name" value="Sig_transdc_His_kin-like_C"/>
</dbReference>
<dbReference type="CDD" id="cd00156">
    <property type="entry name" value="REC"/>
    <property type="match status" value="1"/>
</dbReference>
<feature type="domain" description="Histidine kinase" evidence="13">
    <location>
        <begin position="382"/>
        <end position="596"/>
    </location>
</feature>
<keyword evidence="5 11" id="KW-0597">Phosphoprotein</keyword>
<dbReference type="EMBL" id="CP110257">
    <property type="protein sequence ID" value="UZD56388.1"/>
    <property type="molecule type" value="Genomic_DNA"/>
</dbReference>
<dbReference type="SMART" id="SM00387">
    <property type="entry name" value="HATPase_c"/>
    <property type="match status" value="1"/>
</dbReference>
<feature type="domain" description="Response regulatory" evidence="14">
    <location>
        <begin position="613"/>
        <end position="728"/>
    </location>
</feature>
<comment type="catalytic activity">
    <reaction evidence="1">
        <text>ATP + protein L-histidine = ADP + protein N-phospho-L-histidine.</text>
        <dbReference type="EC" id="2.7.13.3"/>
    </reaction>
</comment>
<dbReference type="PANTHER" id="PTHR43047:SF9">
    <property type="entry name" value="HISTIDINE KINASE"/>
    <property type="match status" value="1"/>
</dbReference>
<evidence type="ECO:0000259" key="13">
    <source>
        <dbReference type="PROSITE" id="PS50109"/>
    </source>
</evidence>
<dbReference type="CDD" id="cd00082">
    <property type="entry name" value="HisKA"/>
    <property type="match status" value="1"/>
</dbReference>
<dbReference type="SMART" id="SM00448">
    <property type="entry name" value="REC"/>
    <property type="match status" value="1"/>
</dbReference>
<dbReference type="RefSeq" id="WP_264894368.1">
    <property type="nucleotide sequence ID" value="NZ_CP110257.1"/>
</dbReference>